<dbReference type="OrthoDB" id="6070753at2759"/>
<dbReference type="AlphaFoldDB" id="A0A6J8A6M5"/>
<reference evidence="1 2" key="1">
    <citation type="submission" date="2020-06" db="EMBL/GenBank/DDBJ databases">
        <authorList>
            <person name="Li R."/>
            <person name="Bekaert M."/>
        </authorList>
    </citation>
    <scope>NUCLEOTIDE SEQUENCE [LARGE SCALE GENOMIC DNA]</scope>
    <source>
        <strain evidence="2">wild</strain>
    </source>
</reference>
<gene>
    <name evidence="1" type="ORF">MCOR_4433</name>
</gene>
<organism evidence="1 2">
    <name type="scientific">Mytilus coruscus</name>
    <name type="common">Sea mussel</name>
    <dbReference type="NCBI Taxonomy" id="42192"/>
    <lineage>
        <taxon>Eukaryota</taxon>
        <taxon>Metazoa</taxon>
        <taxon>Spiralia</taxon>
        <taxon>Lophotrochozoa</taxon>
        <taxon>Mollusca</taxon>
        <taxon>Bivalvia</taxon>
        <taxon>Autobranchia</taxon>
        <taxon>Pteriomorphia</taxon>
        <taxon>Mytilida</taxon>
        <taxon>Mytiloidea</taxon>
        <taxon>Mytilidae</taxon>
        <taxon>Mytilinae</taxon>
        <taxon>Mytilus</taxon>
    </lineage>
</organism>
<evidence type="ECO:0000313" key="2">
    <source>
        <dbReference type="Proteomes" id="UP000507470"/>
    </source>
</evidence>
<evidence type="ECO:0000313" key="1">
    <source>
        <dbReference type="EMBL" id="CAC5362784.1"/>
    </source>
</evidence>
<dbReference type="Proteomes" id="UP000507470">
    <property type="component" value="Unassembled WGS sequence"/>
</dbReference>
<dbReference type="EMBL" id="CACVKT020000761">
    <property type="protein sequence ID" value="CAC5362784.1"/>
    <property type="molecule type" value="Genomic_DNA"/>
</dbReference>
<keyword evidence="2" id="KW-1185">Reference proteome</keyword>
<proteinExistence type="predicted"/>
<protein>
    <submittedName>
        <fullName evidence="1">Uncharacterized protein</fullName>
    </submittedName>
</protein>
<sequence length="292" mass="34238">MYQKGIPHVLTVRSTDRSDSLLRKRQNIENLENMANLTIKEVNLQDLFTLMIDMKLSQDEMKKNQKQFQNTVQTKITALESKLDAKMESVHHHIENEINEVKFEIMQDREKREEQMKILHSRVYMYFDENPMLIMGDLNGRIGDKQDYNPSIDVGDIQKRCSIDNTIDYQKLLIYGKNKTTGKNSWASEIRSIMNKCELINHYNLNSLLGMSCKTFFDLVKRKLTIIAAENWKVECAGMPKLRTYEKIKSDYCQEPTLLKTLSTKFHALLSKLRSGTFPIETEKRRYRQVPA</sequence>
<name>A0A6J8A6M5_MYTCO</name>
<accession>A0A6J8A6M5</accession>